<evidence type="ECO:0000313" key="1">
    <source>
        <dbReference type="EMBL" id="KAK3797622.1"/>
    </source>
</evidence>
<comment type="caution">
    <text evidence="1">The sequence shown here is derived from an EMBL/GenBank/DDBJ whole genome shotgun (WGS) entry which is preliminary data.</text>
</comment>
<evidence type="ECO:0000313" key="2">
    <source>
        <dbReference type="Proteomes" id="UP001283361"/>
    </source>
</evidence>
<protein>
    <submittedName>
        <fullName evidence="1">Uncharacterized protein</fullName>
    </submittedName>
</protein>
<proteinExistence type="predicted"/>
<dbReference type="Proteomes" id="UP001283361">
    <property type="component" value="Unassembled WGS sequence"/>
</dbReference>
<reference evidence="1" key="1">
    <citation type="journal article" date="2023" name="G3 (Bethesda)">
        <title>A reference genome for the long-term kleptoplast-retaining sea slug Elysia crispata morphotype clarki.</title>
        <authorList>
            <person name="Eastman K.E."/>
            <person name="Pendleton A.L."/>
            <person name="Shaikh M.A."/>
            <person name="Suttiyut T."/>
            <person name="Ogas R."/>
            <person name="Tomko P."/>
            <person name="Gavelis G."/>
            <person name="Widhalm J.R."/>
            <person name="Wisecaver J.H."/>
        </authorList>
    </citation>
    <scope>NUCLEOTIDE SEQUENCE</scope>
    <source>
        <strain evidence="1">ECLA1</strain>
    </source>
</reference>
<organism evidence="1 2">
    <name type="scientific">Elysia crispata</name>
    <name type="common">lettuce slug</name>
    <dbReference type="NCBI Taxonomy" id="231223"/>
    <lineage>
        <taxon>Eukaryota</taxon>
        <taxon>Metazoa</taxon>
        <taxon>Spiralia</taxon>
        <taxon>Lophotrochozoa</taxon>
        <taxon>Mollusca</taxon>
        <taxon>Gastropoda</taxon>
        <taxon>Heterobranchia</taxon>
        <taxon>Euthyneura</taxon>
        <taxon>Panpulmonata</taxon>
        <taxon>Sacoglossa</taxon>
        <taxon>Placobranchoidea</taxon>
        <taxon>Plakobranchidae</taxon>
        <taxon>Elysia</taxon>
    </lineage>
</organism>
<sequence length="132" mass="14689">MAGYEPIHCKSPGRDSQFGSLPRPHHFRSTRWTAFKYLTAVYLISVSILSPPTHHPQTAMSVHHVVIETSSIKQNNESNSYEIRCMRMVLSKCSSTISYLDCISVPTNITLTLIDVIVLVSTLWLGGRPGAC</sequence>
<accession>A0AAE1B321</accession>
<keyword evidence="2" id="KW-1185">Reference proteome</keyword>
<name>A0AAE1B321_9GAST</name>
<dbReference type="AlphaFoldDB" id="A0AAE1B321"/>
<dbReference type="EMBL" id="JAWDGP010000750">
    <property type="protein sequence ID" value="KAK3797622.1"/>
    <property type="molecule type" value="Genomic_DNA"/>
</dbReference>
<gene>
    <name evidence="1" type="ORF">RRG08_054648</name>
</gene>